<evidence type="ECO:0000256" key="4">
    <source>
        <dbReference type="ARBA" id="ARBA00022475"/>
    </source>
</evidence>
<dbReference type="CDD" id="cd00082">
    <property type="entry name" value="HisKA"/>
    <property type="match status" value="1"/>
</dbReference>
<dbReference type="InterPro" id="IPR003594">
    <property type="entry name" value="HATPase_dom"/>
</dbReference>
<keyword evidence="8" id="KW-0547">Nucleotide-binding</keyword>
<evidence type="ECO:0000256" key="5">
    <source>
        <dbReference type="ARBA" id="ARBA00022553"/>
    </source>
</evidence>
<dbReference type="GO" id="GO:0005524">
    <property type="term" value="F:ATP binding"/>
    <property type="evidence" value="ECO:0007669"/>
    <property type="project" value="UniProtKB-KW"/>
</dbReference>
<feature type="transmembrane region" description="Helical" evidence="14">
    <location>
        <begin position="12"/>
        <end position="33"/>
    </location>
</feature>
<dbReference type="GO" id="GO:0000155">
    <property type="term" value="F:phosphorelay sensor kinase activity"/>
    <property type="evidence" value="ECO:0007669"/>
    <property type="project" value="InterPro"/>
</dbReference>
<keyword evidence="6" id="KW-0808">Transferase</keyword>
<evidence type="ECO:0000259" key="15">
    <source>
        <dbReference type="PROSITE" id="PS50109"/>
    </source>
</evidence>
<evidence type="ECO:0000256" key="6">
    <source>
        <dbReference type="ARBA" id="ARBA00022679"/>
    </source>
</evidence>
<keyword evidence="7 14" id="KW-0812">Transmembrane</keyword>
<dbReference type="InterPro" id="IPR036890">
    <property type="entry name" value="HATPase_C_sf"/>
</dbReference>
<name>A0A4R4EKM3_9BACL</name>
<accession>A0A4R4EKM3</accession>
<evidence type="ECO:0000256" key="9">
    <source>
        <dbReference type="ARBA" id="ARBA00022777"/>
    </source>
</evidence>
<dbReference type="SMART" id="SM00388">
    <property type="entry name" value="HisKA"/>
    <property type="match status" value="1"/>
</dbReference>
<dbReference type="GO" id="GO:0005886">
    <property type="term" value="C:plasma membrane"/>
    <property type="evidence" value="ECO:0007669"/>
    <property type="project" value="UniProtKB-SubCell"/>
</dbReference>
<dbReference type="PROSITE" id="PS50885">
    <property type="entry name" value="HAMP"/>
    <property type="match status" value="1"/>
</dbReference>
<dbReference type="SMART" id="SM00387">
    <property type="entry name" value="HATPase_c"/>
    <property type="match status" value="1"/>
</dbReference>
<gene>
    <name evidence="17" type="ORF">E0485_06860</name>
</gene>
<dbReference type="Pfam" id="PF00512">
    <property type="entry name" value="HisKA"/>
    <property type="match status" value="1"/>
</dbReference>
<dbReference type="PROSITE" id="PS50109">
    <property type="entry name" value="HIS_KIN"/>
    <property type="match status" value="1"/>
</dbReference>
<evidence type="ECO:0000256" key="10">
    <source>
        <dbReference type="ARBA" id="ARBA00022840"/>
    </source>
</evidence>
<evidence type="ECO:0000256" key="13">
    <source>
        <dbReference type="ARBA" id="ARBA00023136"/>
    </source>
</evidence>
<dbReference type="Gene3D" id="3.30.565.10">
    <property type="entry name" value="Histidine kinase-like ATPase, C-terminal domain"/>
    <property type="match status" value="1"/>
</dbReference>
<dbReference type="SMART" id="SM00304">
    <property type="entry name" value="HAMP"/>
    <property type="match status" value="1"/>
</dbReference>
<evidence type="ECO:0000313" key="17">
    <source>
        <dbReference type="EMBL" id="TCZ78961.1"/>
    </source>
</evidence>
<feature type="domain" description="HAMP" evidence="16">
    <location>
        <begin position="187"/>
        <end position="239"/>
    </location>
</feature>
<proteinExistence type="predicted"/>
<evidence type="ECO:0000313" key="18">
    <source>
        <dbReference type="Proteomes" id="UP000295418"/>
    </source>
</evidence>
<organism evidence="17 18">
    <name type="scientific">Paenibacillus albiflavus</name>
    <dbReference type="NCBI Taxonomy" id="2545760"/>
    <lineage>
        <taxon>Bacteria</taxon>
        <taxon>Bacillati</taxon>
        <taxon>Bacillota</taxon>
        <taxon>Bacilli</taxon>
        <taxon>Bacillales</taxon>
        <taxon>Paenibacillaceae</taxon>
        <taxon>Paenibacillus</taxon>
    </lineage>
</organism>
<dbReference type="SUPFAM" id="SSF47384">
    <property type="entry name" value="Homodimeric domain of signal transducing histidine kinase"/>
    <property type="match status" value="1"/>
</dbReference>
<comment type="caution">
    <text evidence="17">The sequence shown here is derived from an EMBL/GenBank/DDBJ whole genome shotgun (WGS) entry which is preliminary data.</text>
</comment>
<evidence type="ECO:0000256" key="3">
    <source>
        <dbReference type="ARBA" id="ARBA00012438"/>
    </source>
</evidence>
<keyword evidence="13 14" id="KW-0472">Membrane</keyword>
<dbReference type="Gene3D" id="1.10.287.130">
    <property type="match status" value="1"/>
</dbReference>
<keyword evidence="12" id="KW-0902">Two-component regulatory system</keyword>
<comment type="subcellular location">
    <subcellularLocation>
        <location evidence="2">Cell membrane</location>
        <topology evidence="2">Multi-pass membrane protein</topology>
    </subcellularLocation>
</comment>
<dbReference type="Pfam" id="PF02518">
    <property type="entry name" value="HATPase_c"/>
    <property type="match status" value="1"/>
</dbReference>
<dbReference type="EMBL" id="SKFG01000004">
    <property type="protein sequence ID" value="TCZ78961.1"/>
    <property type="molecule type" value="Genomic_DNA"/>
</dbReference>
<feature type="transmembrane region" description="Helical" evidence="14">
    <location>
        <begin position="166"/>
        <end position="186"/>
    </location>
</feature>
<dbReference type="Pfam" id="PF00672">
    <property type="entry name" value="HAMP"/>
    <property type="match status" value="1"/>
</dbReference>
<dbReference type="Proteomes" id="UP000295418">
    <property type="component" value="Unassembled WGS sequence"/>
</dbReference>
<dbReference type="CDD" id="cd06225">
    <property type="entry name" value="HAMP"/>
    <property type="match status" value="1"/>
</dbReference>
<feature type="domain" description="Histidine kinase" evidence="15">
    <location>
        <begin position="254"/>
        <end position="452"/>
    </location>
</feature>
<evidence type="ECO:0000256" key="12">
    <source>
        <dbReference type="ARBA" id="ARBA00023012"/>
    </source>
</evidence>
<keyword evidence="4" id="KW-1003">Cell membrane</keyword>
<evidence type="ECO:0000256" key="2">
    <source>
        <dbReference type="ARBA" id="ARBA00004651"/>
    </source>
</evidence>
<dbReference type="InterPro" id="IPR003661">
    <property type="entry name" value="HisK_dim/P_dom"/>
</dbReference>
<evidence type="ECO:0000256" key="7">
    <source>
        <dbReference type="ARBA" id="ARBA00022692"/>
    </source>
</evidence>
<dbReference type="Gene3D" id="6.10.340.10">
    <property type="match status" value="1"/>
</dbReference>
<dbReference type="SUPFAM" id="SSF55874">
    <property type="entry name" value="ATPase domain of HSP90 chaperone/DNA topoisomerase II/histidine kinase"/>
    <property type="match status" value="1"/>
</dbReference>
<keyword evidence="11 14" id="KW-1133">Transmembrane helix</keyword>
<keyword evidence="18" id="KW-1185">Reference proteome</keyword>
<dbReference type="AlphaFoldDB" id="A0A4R4EKM3"/>
<keyword evidence="9 17" id="KW-0418">Kinase</keyword>
<comment type="catalytic activity">
    <reaction evidence="1">
        <text>ATP + protein L-histidine = ADP + protein N-phospho-L-histidine.</text>
        <dbReference type="EC" id="2.7.13.3"/>
    </reaction>
</comment>
<dbReference type="InterPro" id="IPR050398">
    <property type="entry name" value="HssS/ArlS-like"/>
</dbReference>
<dbReference type="PANTHER" id="PTHR45528">
    <property type="entry name" value="SENSOR HISTIDINE KINASE CPXA"/>
    <property type="match status" value="1"/>
</dbReference>
<dbReference type="EC" id="2.7.13.3" evidence="3"/>
<keyword evidence="5" id="KW-0597">Phosphoprotein</keyword>
<protein>
    <recommendedName>
        <fullName evidence="3">histidine kinase</fullName>
        <ecNumber evidence="3">2.7.13.3</ecNumber>
    </recommendedName>
</protein>
<reference evidence="17 18" key="1">
    <citation type="submission" date="2019-03" db="EMBL/GenBank/DDBJ databases">
        <authorList>
            <person name="Kim M.K.M."/>
        </authorList>
    </citation>
    <scope>NUCLEOTIDE SEQUENCE [LARGE SCALE GENOMIC DNA]</scope>
    <source>
        <strain evidence="17 18">18JY21-1</strain>
    </source>
</reference>
<evidence type="ECO:0000256" key="8">
    <source>
        <dbReference type="ARBA" id="ARBA00022741"/>
    </source>
</evidence>
<evidence type="ECO:0000259" key="16">
    <source>
        <dbReference type="PROSITE" id="PS50885"/>
    </source>
</evidence>
<evidence type="ECO:0000256" key="1">
    <source>
        <dbReference type="ARBA" id="ARBA00000085"/>
    </source>
</evidence>
<dbReference type="InterPro" id="IPR003660">
    <property type="entry name" value="HAMP_dom"/>
</dbReference>
<dbReference type="PANTHER" id="PTHR45528:SF1">
    <property type="entry name" value="SENSOR HISTIDINE KINASE CPXA"/>
    <property type="match status" value="1"/>
</dbReference>
<evidence type="ECO:0000256" key="14">
    <source>
        <dbReference type="SAM" id="Phobius"/>
    </source>
</evidence>
<dbReference type="InterPro" id="IPR036097">
    <property type="entry name" value="HisK_dim/P_sf"/>
</dbReference>
<dbReference type="InterPro" id="IPR005467">
    <property type="entry name" value="His_kinase_dom"/>
</dbReference>
<dbReference type="OrthoDB" id="14660at2"/>
<sequence>MKFRHSLLAKYLLIIMIGLALWPLIIPISILLYNTPGLLSQNNVPENIYAHGDQIARMWNEEAAGLADASSENIHQKLQQLSAKYDKATIFWVDEQGITQLRFPDSAPIPAEWRAGNIIQFMKNSYDGDPFTSVAMIGKEAEQGFMVLQIPRALMVNEFQHMDSRLLYAIFLLIIFLFIFISWMFFMKIRKRLVRLQTAMSTSGDTGIPEPITVKKKDEISRLEHSFNLMIHELTASRKREQEEEELRKQLIANLSHDLRTPLTTIRGHAYSLRKEIVSTKGVESIDLIESKSDYLAQLIENLLSYTLLTTGKYPMRLARVDVLRTIRTAAASWYPVFEKEGFEVDVRLSDTALYWDADELWLTRILDNLFQNIIRHAKDGKYVAIRMENYQSFPAIVVEDKGPGMKSTSGNQGARIGLTIIAMMVKEMKLEWDIVSTENGTAVYLYSPKLNKS</sequence>
<evidence type="ECO:0000256" key="11">
    <source>
        <dbReference type="ARBA" id="ARBA00022989"/>
    </source>
</evidence>
<keyword evidence="10" id="KW-0067">ATP-binding</keyword>